<feature type="domain" description="SHSP" evidence="3">
    <location>
        <begin position="38"/>
        <end position="151"/>
    </location>
</feature>
<evidence type="ECO:0000313" key="4">
    <source>
        <dbReference type="EMBL" id="AEJ18737.1"/>
    </source>
</evidence>
<comment type="similarity">
    <text evidence="1 2">Belongs to the small heat shock protein (HSP20) family.</text>
</comment>
<dbReference type="AlphaFoldDB" id="F8F193"/>
<dbReference type="InterPro" id="IPR031107">
    <property type="entry name" value="Small_HSP"/>
</dbReference>
<dbReference type="PROSITE" id="PS01031">
    <property type="entry name" value="SHSP"/>
    <property type="match status" value="1"/>
</dbReference>
<dbReference type="STRING" id="744872.Spica_0577"/>
<proteinExistence type="inferred from homology"/>
<dbReference type="Proteomes" id="UP000000503">
    <property type="component" value="Chromosome"/>
</dbReference>
<evidence type="ECO:0000256" key="1">
    <source>
        <dbReference type="PROSITE-ProRule" id="PRU00285"/>
    </source>
</evidence>
<dbReference type="Gene3D" id="2.60.40.790">
    <property type="match status" value="1"/>
</dbReference>
<sequence length="151" mass="17301">MNLMLRNRPSELDPVEELDRLQRELSRWFDFGFDNMGLLDRALAPAVDLVETNEGYTLTVDLPGVDKKDINLTVENNVITIEGEKKETKESKDKKRFFRKETWEGSFRRTISLPVAADPDKVKAELKNGVLTVSIGKKEELKPRQIAVQVK</sequence>
<dbReference type="InterPro" id="IPR008978">
    <property type="entry name" value="HSP20-like_chaperone"/>
</dbReference>
<evidence type="ECO:0000313" key="5">
    <source>
        <dbReference type="Proteomes" id="UP000000503"/>
    </source>
</evidence>
<dbReference type="KEGG" id="scd:Spica_0577"/>
<keyword evidence="4" id="KW-0346">Stress response</keyword>
<organism evidence="4 5">
    <name type="scientific">Gracilinema caldarium (strain ATCC 51460 / DSM 7334 / H1)</name>
    <name type="common">Treponema caldarium</name>
    <dbReference type="NCBI Taxonomy" id="744872"/>
    <lineage>
        <taxon>Bacteria</taxon>
        <taxon>Pseudomonadati</taxon>
        <taxon>Spirochaetota</taxon>
        <taxon>Spirochaetia</taxon>
        <taxon>Spirochaetales</taxon>
        <taxon>Breznakiellaceae</taxon>
        <taxon>Gracilinema</taxon>
    </lineage>
</organism>
<dbReference type="HOGENOM" id="CLU_046737_9_0_12"/>
<dbReference type="SUPFAM" id="SSF49764">
    <property type="entry name" value="HSP20-like chaperones"/>
    <property type="match status" value="1"/>
</dbReference>
<gene>
    <name evidence="4" type="ordered locus">Spica_0577</name>
</gene>
<dbReference type="InterPro" id="IPR002068">
    <property type="entry name" value="A-crystallin/Hsp20_dom"/>
</dbReference>
<evidence type="ECO:0000259" key="3">
    <source>
        <dbReference type="PROSITE" id="PS01031"/>
    </source>
</evidence>
<dbReference type="CDD" id="cd06464">
    <property type="entry name" value="ACD_sHsps-like"/>
    <property type="match status" value="1"/>
</dbReference>
<dbReference type="EMBL" id="CP002868">
    <property type="protein sequence ID" value="AEJ18737.1"/>
    <property type="molecule type" value="Genomic_DNA"/>
</dbReference>
<dbReference type="eggNOG" id="COG0071">
    <property type="taxonomic scope" value="Bacteria"/>
</dbReference>
<reference evidence="5" key="1">
    <citation type="journal article" date="2013" name="Stand. Genomic Sci.">
        <title>Genome sequence of the thermophilic fresh-water bacterium Spirochaeta caldaria type strain (H1(T)), reclassification of Spirochaeta caldaria, Spirochaeta stenostrepta, and Spirochaeta zuelzerae in the genus Treponema as Treponema caldaria comb. nov., Treponema stenostrepta comb. nov., and Treponema zuelzerae comb. nov., and emendation of the genus Treponema.</title>
        <authorList>
            <person name="Abt B."/>
            <person name="Goker M."/>
            <person name="Scheuner C."/>
            <person name="Han C."/>
            <person name="Lu M."/>
            <person name="Misra M."/>
            <person name="Lapidus A."/>
            <person name="Nolan M."/>
            <person name="Lucas S."/>
            <person name="Hammon N."/>
            <person name="Deshpande S."/>
            <person name="Cheng J.F."/>
            <person name="Tapia R."/>
            <person name="Goodwin L.A."/>
            <person name="Pitluck S."/>
            <person name="Liolios K."/>
            <person name="Pagani I."/>
            <person name="Ivanova N."/>
            <person name="Mavromatis K."/>
            <person name="Mikhailova N."/>
            <person name="Huntemann M."/>
            <person name="Pati A."/>
            <person name="Chen A."/>
            <person name="Palaniappan K."/>
            <person name="Land M."/>
            <person name="Hauser L."/>
            <person name="Jeffries C.D."/>
            <person name="Rohde M."/>
            <person name="Spring S."/>
            <person name="Gronow S."/>
            <person name="Detter J.C."/>
            <person name="Bristow J."/>
            <person name="Eisen J.A."/>
            <person name="Markowitz V."/>
            <person name="Hugenholtz P."/>
            <person name="Kyrpides N.C."/>
            <person name="Woyke T."/>
            <person name="Klenk H.P."/>
        </authorList>
    </citation>
    <scope>NUCLEOTIDE SEQUENCE</scope>
    <source>
        <strain evidence="5">ATCC 51460 / DSM 7334 / H1</strain>
    </source>
</reference>
<protein>
    <submittedName>
        <fullName evidence="4">Heat shock protein Hsp20</fullName>
    </submittedName>
</protein>
<dbReference type="PANTHER" id="PTHR11527">
    <property type="entry name" value="HEAT-SHOCK PROTEIN 20 FAMILY MEMBER"/>
    <property type="match status" value="1"/>
</dbReference>
<accession>F8F193</accession>
<keyword evidence="5" id="KW-1185">Reference proteome</keyword>
<dbReference type="RefSeq" id="WP_013968049.1">
    <property type="nucleotide sequence ID" value="NC_015732.1"/>
</dbReference>
<evidence type="ECO:0000256" key="2">
    <source>
        <dbReference type="RuleBase" id="RU003616"/>
    </source>
</evidence>
<dbReference type="Pfam" id="PF00011">
    <property type="entry name" value="HSP20"/>
    <property type="match status" value="1"/>
</dbReference>
<name>F8F193_GRAC1</name>